<dbReference type="EMBL" id="JAGVSJ010000002">
    <property type="protein sequence ID" value="MBX8631204.1"/>
    <property type="molecule type" value="Genomic_DNA"/>
</dbReference>
<dbReference type="SUPFAM" id="SSF51735">
    <property type="entry name" value="NAD(P)-binding Rossmann-fold domains"/>
    <property type="match status" value="1"/>
</dbReference>
<feature type="domain" description="D-isomer specific 2-hydroxyacid dehydrogenase catalytic" evidence="5">
    <location>
        <begin position="14"/>
        <end position="314"/>
    </location>
</feature>
<dbReference type="Gene3D" id="3.40.50.720">
    <property type="entry name" value="NAD(P)-binding Rossmann-like Domain"/>
    <property type="match status" value="2"/>
</dbReference>
<dbReference type="EMBL" id="JAHEAC010000020">
    <property type="protein sequence ID" value="MBX8643794.1"/>
    <property type="molecule type" value="Genomic_DNA"/>
</dbReference>
<dbReference type="GO" id="GO:0005829">
    <property type="term" value="C:cytosol"/>
    <property type="evidence" value="ECO:0007669"/>
    <property type="project" value="TreeGrafter"/>
</dbReference>
<dbReference type="Pfam" id="PF00389">
    <property type="entry name" value="2-Hacid_dh"/>
    <property type="match status" value="1"/>
</dbReference>
<dbReference type="PROSITE" id="PS00671">
    <property type="entry name" value="D_2_HYDROXYACID_DH_3"/>
    <property type="match status" value="1"/>
</dbReference>
<evidence type="ECO:0000259" key="5">
    <source>
        <dbReference type="Pfam" id="PF00389"/>
    </source>
</evidence>
<dbReference type="PANTHER" id="PTHR10996:SF283">
    <property type="entry name" value="GLYOXYLATE_HYDROXYPYRUVATE REDUCTASE B"/>
    <property type="match status" value="1"/>
</dbReference>
<dbReference type="AlphaFoldDB" id="A0A8J8CCP8"/>
<dbReference type="InterPro" id="IPR006140">
    <property type="entry name" value="D-isomer_DH_NAD-bd"/>
</dbReference>
<dbReference type="FunFam" id="3.40.50.720:FF:000203">
    <property type="entry name" value="D-3-phosphoglycerate dehydrogenase (SerA)"/>
    <property type="match status" value="1"/>
</dbReference>
<protein>
    <submittedName>
        <fullName evidence="8">D-glycerate dehydrogenase</fullName>
    </submittedName>
</protein>
<dbReference type="InterPro" id="IPR036291">
    <property type="entry name" value="NAD(P)-bd_dom_sf"/>
</dbReference>
<evidence type="ECO:0000313" key="7">
    <source>
        <dbReference type="EMBL" id="MBX8631204.1"/>
    </source>
</evidence>
<comment type="caution">
    <text evidence="8">The sequence shown here is derived from an EMBL/GenBank/DDBJ whole genome shotgun (WGS) entry which is preliminary data.</text>
</comment>
<name>A0A8J8CCP8_9ARCH</name>
<dbReference type="InterPro" id="IPR050223">
    <property type="entry name" value="D-isomer_2-hydroxyacid_DH"/>
</dbReference>
<sequence>MHRIISTANLPGKSFEELRKKHDVTVWNGNSPPGKEWIIKNIIDTDALITTLSSKIDAGIMDAAPNLRVIGTYSVGYDHIDVEHASGKGIRVVNTPDVLTDSTADLIFGLMIAVSRRMIEGDRLVRNGDWTQPWNPTFMCGHDVHGKTLGILGAGRIGRAVAMRARGFDMNVIYSSRRIHSDFPGSYVGLEELFSDADFLVITVDLNRETYRIVDRTKLRMMKNDAYIINASRGDVVDEQALEEALEAGWIAGAALDVFSNEPVGKDSRFGRFTNTVLTPHLGSSTVETRERMTDTVVGDVLSVLDGREPRHEVTGFARREGKY</sequence>
<dbReference type="SUPFAM" id="SSF52283">
    <property type="entry name" value="Formate/glycerate dehydrogenase catalytic domain-like"/>
    <property type="match status" value="1"/>
</dbReference>
<evidence type="ECO:0000256" key="1">
    <source>
        <dbReference type="ARBA" id="ARBA00005854"/>
    </source>
</evidence>
<evidence type="ECO:0000256" key="2">
    <source>
        <dbReference type="ARBA" id="ARBA00023002"/>
    </source>
</evidence>
<dbReference type="GO" id="GO:0016618">
    <property type="term" value="F:hydroxypyruvate reductase [NAD(P)H] activity"/>
    <property type="evidence" value="ECO:0007669"/>
    <property type="project" value="TreeGrafter"/>
</dbReference>
<keyword evidence="3" id="KW-0520">NAD</keyword>
<reference evidence="8" key="1">
    <citation type="submission" date="2021-05" db="EMBL/GenBank/DDBJ databases">
        <title>Genomic insights into ecological role and evolution of a novel Thermoplasmata order Candidatus Sysuiplasmatales.</title>
        <authorList>
            <person name="Yuan Y."/>
        </authorList>
    </citation>
    <scope>NUCLEOTIDE SEQUENCE</scope>
    <source>
        <strain evidence="8">TUT19-bin139</strain>
        <strain evidence="7">YP2-bin.285</strain>
    </source>
</reference>
<dbReference type="CDD" id="cd05301">
    <property type="entry name" value="GDH"/>
    <property type="match status" value="1"/>
</dbReference>
<dbReference type="GO" id="GO:0051287">
    <property type="term" value="F:NAD binding"/>
    <property type="evidence" value="ECO:0007669"/>
    <property type="project" value="InterPro"/>
</dbReference>
<dbReference type="Proteomes" id="UP000750197">
    <property type="component" value="Unassembled WGS sequence"/>
</dbReference>
<proteinExistence type="inferred from homology"/>
<evidence type="ECO:0000256" key="4">
    <source>
        <dbReference type="RuleBase" id="RU003719"/>
    </source>
</evidence>
<evidence type="ECO:0000313" key="8">
    <source>
        <dbReference type="EMBL" id="MBX8643794.1"/>
    </source>
</evidence>
<dbReference type="InterPro" id="IPR006139">
    <property type="entry name" value="D-isomer_2_OHA_DH_cat_dom"/>
</dbReference>
<feature type="domain" description="D-isomer specific 2-hydroxyacid dehydrogenase NAD-binding" evidence="6">
    <location>
        <begin position="108"/>
        <end position="283"/>
    </location>
</feature>
<dbReference type="PANTHER" id="PTHR10996">
    <property type="entry name" value="2-HYDROXYACID DEHYDROGENASE-RELATED"/>
    <property type="match status" value="1"/>
</dbReference>
<keyword evidence="2 4" id="KW-0560">Oxidoreductase</keyword>
<comment type="similarity">
    <text evidence="1 4">Belongs to the D-isomer specific 2-hydroxyacid dehydrogenase family.</text>
</comment>
<gene>
    <name evidence="7" type="ORF">J9259_01585</name>
    <name evidence="8" type="ORF">KIY12_03610</name>
</gene>
<organism evidence="8 9">
    <name type="scientific">Candidatus Sysuiplasma superficiale</name>
    <dbReference type="NCBI Taxonomy" id="2823368"/>
    <lineage>
        <taxon>Archaea</taxon>
        <taxon>Methanobacteriati</taxon>
        <taxon>Thermoplasmatota</taxon>
        <taxon>Thermoplasmata</taxon>
        <taxon>Candidatus Sysuiplasmatales</taxon>
        <taxon>Candidatus Sysuiplasmataceae</taxon>
        <taxon>Candidatus Sysuiplasma</taxon>
    </lineage>
</organism>
<evidence type="ECO:0000256" key="3">
    <source>
        <dbReference type="ARBA" id="ARBA00023027"/>
    </source>
</evidence>
<accession>A0A8J8CCP8</accession>
<dbReference type="Pfam" id="PF02826">
    <property type="entry name" value="2-Hacid_dh_C"/>
    <property type="match status" value="1"/>
</dbReference>
<dbReference type="GO" id="GO:0030267">
    <property type="term" value="F:glyoxylate reductase (NADPH) activity"/>
    <property type="evidence" value="ECO:0007669"/>
    <property type="project" value="TreeGrafter"/>
</dbReference>
<evidence type="ECO:0000259" key="6">
    <source>
        <dbReference type="Pfam" id="PF02826"/>
    </source>
</evidence>
<evidence type="ECO:0000313" key="9">
    <source>
        <dbReference type="Proteomes" id="UP000750197"/>
    </source>
</evidence>
<dbReference type="InterPro" id="IPR029753">
    <property type="entry name" value="D-isomer_DH_CS"/>
</dbReference>
<dbReference type="Proteomes" id="UP000716004">
    <property type="component" value="Unassembled WGS sequence"/>
</dbReference>